<dbReference type="NCBIfam" id="TIGR03011">
    <property type="entry name" value="sulf_tusB_dsrH"/>
    <property type="match status" value="1"/>
</dbReference>
<dbReference type="InterPro" id="IPR007215">
    <property type="entry name" value="Sulphur_relay_TusB/DsrH"/>
</dbReference>
<protein>
    <submittedName>
        <fullName evidence="1">tRNA 2-thiouridine synthesizing protein B</fullName>
    </submittedName>
</protein>
<sequence length="99" mass="10669">MILYMLHTLTKSPTSADLTTLCAIVGNNDAIVLLQDGVLCGLANTHALEKLISASTSLYALNVDVIARGLSARISSNIVLLDYNQFVELSAKHPQQVSW</sequence>
<dbReference type="PANTHER" id="PTHR37526:SF1">
    <property type="entry name" value="PROTEIN TUSB"/>
    <property type="match status" value="1"/>
</dbReference>
<dbReference type="NCBIfam" id="NF010035">
    <property type="entry name" value="PRK13510.1"/>
    <property type="match status" value="1"/>
</dbReference>
<dbReference type="Pfam" id="PF04077">
    <property type="entry name" value="DsrH"/>
    <property type="match status" value="1"/>
</dbReference>
<dbReference type="PANTHER" id="PTHR37526">
    <property type="entry name" value="PROTEIN TUSB"/>
    <property type="match status" value="1"/>
</dbReference>
<dbReference type="GO" id="GO:1990228">
    <property type="term" value="C:sulfurtransferase complex"/>
    <property type="evidence" value="ECO:0007669"/>
    <property type="project" value="TreeGrafter"/>
</dbReference>
<dbReference type="EMBL" id="FMIQ01000057">
    <property type="protein sequence ID" value="SCM53595.1"/>
    <property type="molecule type" value="Genomic_DNA"/>
</dbReference>
<dbReference type="InterPro" id="IPR027396">
    <property type="entry name" value="DsrEFH-like"/>
</dbReference>
<dbReference type="AlphaFoldDB" id="A0A1C6Z3F3"/>
<dbReference type="GO" id="GO:0002143">
    <property type="term" value="P:tRNA wobble position uridine thiolation"/>
    <property type="evidence" value="ECO:0007669"/>
    <property type="project" value="InterPro"/>
</dbReference>
<evidence type="ECO:0000313" key="2">
    <source>
        <dbReference type="Proteomes" id="UP000094844"/>
    </source>
</evidence>
<proteinExistence type="predicted"/>
<organism evidence="1 2">
    <name type="scientific">Hafnia alvei</name>
    <dbReference type="NCBI Taxonomy" id="569"/>
    <lineage>
        <taxon>Bacteria</taxon>
        <taxon>Pseudomonadati</taxon>
        <taxon>Pseudomonadota</taxon>
        <taxon>Gammaproteobacteria</taxon>
        <taxon>Enterobacterales</taxon>
        <taxon>Hafniaceae</taxon>
        <taxon>Hafnia</taxon>
    </lineage>
</organism>
<name>A0A1C6Z3F3_HAFAL</name>
<dbReference type="Proteomes" id="UP000094844">
    <property type="component" value="Unassembled WGS sequence"/>
</dbReference>
<dbReference type="STRING" id="569.A6V27_08645"/>
<dbReference type="SUPFAM" id="SSF75169">
    <property type="entry name" value="DsrEFH-like"/>
    <property type="match status" value="1"/>
</dbReference>
<accession>A0A1C6Z3F3</accession>
<dbReference type="Gene3D" id="3.40.1260.10">
    <property type="entry name" value="DsrEFH-like"/>
    <property type="match status" value="1"/>
</dbReference>
<gene>
    <name evidence="1" type="ORF">BN1044_03090</name>
</gene>
<evidence type="ECO:0000313" key="1">
    <source>
        <dbReference type="EMBL" id="SCM53595.1"/>
    </source>
</evidence>
<reference evidence="1 2" key="1">
    <citation type="submission" date="2016-09" db="EMBL/GenBank/DDBJ databases">
        <authorList>
            <person name="Capua I."/>
            <person name="De Benedictis P."/>
            <person name="Joannis T."/>
            <person name="Lombin L.H."/>
            <person name="Cattoli G."/>
        </authorList>
    </citation>
    <scope>NUCLEOTIDE SEQUENCE [LARGE SCALE GENOMIC DNA]</scope>
    <source>
        <strain evidence="1 2">GB001</strain>
    </source>
</reference>